<evidence type="ECO:0000313" key="2">
    <source>
        <dbReference type="Proteomes" id="UP000623172"/>
    </source>
</evidence>
<dbReference type="EMBL" id="JACRSR010000003">
    <property type="protein sequence ID" value="MBC8531865.1"/>
    <property type="molecule type" value="Genomic_DNA"/>
</dbReference>
<accession>A0A926D3T1</accession>
<dbReference type="RefSeq" id="WP_249316578.1">
    <property type="nucleotide sequence ID" value="NZ_JACRSR010000003.1"/>
</dbReference>
<evidence type="ECO:0000313" key="1">
    <source>
        <dbReference type="EMBL" id="MBC8531865.1"/>
    </source>
</evidence>
<organism evidence="1 2">
    <name type="scientific">Gehongia tenuis</name>
    <dbReference type="NCBI Taxonomy" id="2763655"/>
    <lineage>
        <taxon>Bacteria</taxon>
        <taxon>Bacillati</taxon>
        <taxon>Bacillota</taxon>
        <taxon>Clostridia</taxon>
        <taxon>Christensenellales</taxon>
        <taxon>Christensenellaceae</taxon>
        <taxon>Gehongia</taxon>
    </lineage>
</organism>
<keyword evidence="2" id="KW-1185">Reference proteome</keyword>
<name>A0A926D3T1_9FIRM</name>
<proteinExistence type="predicted"/>
<dbReference type="Proteomes" id="UP000623172">
    <property type="component" value="Unassembled WGS sequence"/>
</dbReference>
<dbReference type="CDD" id="cd10912">
    <property type="entry name" value="PIN_YacP-like"/>
    <property type="match status" value="1"/>
</dbReference>
<comment type="caution">
    <text evidence="1">The sequence shown here is derived from an EMBL/GenBank/DDBJ whole genome shotgun (WGS) entry which is preliminary data.</text>
</comment>
<gene>
    <name evidence="1" type="ORF">H8696_08395</name>
</gene>
<dbReference type="Pfam" id="PF05991">
    <property type="entry name" value="NYN_YacP"/>
    <property type="match status" value="1"/>
</dbReference>
<dbReference type="AlphaFoldDB" id="A0A926D3T1"/>
<protein>
    <submittedName>
        <fullName evidence="1">NYN domain-containing protein</fullName>
    </submittedName>
</protein>
<dbReference type="PANTHER" id="PTHR34547:SF1">
    <property type="entry name" value="YACP-LIKE NYN DOMAIN PROTEIN"/>
    <property type="match status" value="1"/>
</dbReference>
<dbReference type="InterPro" id="IPR010298">
    <property type="entry name" value="YacP-like"/>
</dbReference>
<dbReference type="PANTHER" id="PTHR34547">
    <property type="entry name" value="YACP-LIKE NYN DOMAIN PROTEIN"/>
    <property type="match status" value="1"/>
</dbReference>
<reference evidence="1" key="1">
    <citation type="submission" date="2020-08" db="EMBL/GenBank/DDBJ databases">
        <title>Genome public.</title>
        <authorList>
            <person name="Liu C."/>
            <person name="Sun Q."/>
        </authorList>
    </citation>
    <scope>NUCLEOTIDE SEQUENCE</scope>
    <source>
        <strain evidence="1">NSJ-53</strain>
    </source>
</reference>
<sequence length="173" mass="19773">MMREILVVDGYNMIHDWPPLQKQLGVSLASARDALVDMLEDWQGYTGVPVMVVFDAHQVPGGEVEDFSPGRVNVVFTREMKTADSYIERMVDELEDQRVTVKVATSDGAEQSLILSRGAVRMSARELYEDYVRLRKRKMAELTGRVARDHALEGRLPEHVREKLEQMRRNNGL</sequence>